<keyword evidence="1" id="KW-0175">Coiled coil</keyword>
<dbReference type="AlphaFoldDB" id="A0A6J3MG16"/>
<dbReference type="PANTHER" id="PTHR37543">
    <property type="entry name" value="CCCH ZINC FINGER DNA BINDING PROTEIN (AFU_ORTHOLOGUE AFUA_5G12760)"/>
    <property type="match status" value="1"/>
</dbReference>
<keyword evidence="5" id="KW-1185">Reference proteome</keyword>
<dbReference type="Proteomes" id="UP000504637">
    <property type="component" value="Unplaced"/>
</dbReference>
<evidence type="ECO:0000259" key="3">
    <source>
        <dbReference type="Pfam" id="PF25540"/>
    </source>
</evidence>
<feature type="compositionally biased region" description="Low complexity" evidence="2">
    <location>
        <begin position="277"/>
        <end position="289"/>
    </location>
</feature>
<feature type="domain" description="Tandem CCCH zinc finger" evidence="4">
    <location>
        <begin position="390"/>
        <end position="441"/>
    </location>
</feature>
<dbReference type="OrthoDB" id="2270193at2759"/>
<dbReference type="PANTHER" id="PTHR37543:SF1">
    <property type="entry name" value="CCCH ZINC FINGER DNA BINDING PROTEIN (AFU_ORTHOLOGUE AFUA_5G12760)"/>
    <property type="match status" value="1"/>
</dbReference>
<organism evidence="6">
    <name type="scientific">Dissoconium aciculare CBS 342.82</name>
    <dbReference type="NCBI Taxonomy" id="1314786"/>
    <lineage>
        <taxon>Eukaryota</taxon>
        <taxon>Fungi</taxon>
        <taxon>Dikarya</taxon>
        <taxon>Ascomycota</taxon>
        <taxon>Pezizomycotina</taxon>
        <taxon>Dothideomycetes</taxon>
        <taxon>Dothideomycetidae</taxon>
        <taxon>Mycosphaerellales</taxon>
        <taxon>Dissoconiaceae</taxon>
        <taxon>Dissoconium</taxon>
    </lineage>
</organism>
<dbReference type="Pfam" id="PF25543">
    <property type="entry name" value="zf-CCCH_tandem"/>
    <property type="match status" value="1"/>
</dbReference>
<reference evidence="6" key="3">
    <citation type="submission" date="2025-08" db="UniProtKB">
        <authorList>
            <consortium name="RefSeq"/>
        </authorList>
    </citation>
    <scope>IDENTIFICATION</scope>
    <source>
        <strain evidence="6">CBS 342.82</strain>
    </source>
</reference>
<feature type="domain" description="DUF7923" evidence="3">
    <location>
        <begin position="83"/>
        <end position="265"/>
    </location>
</feature>
<dbReference type="Pfam" id="PF25540">
    <property type="entry name" value="DUF7923"/>
    <property type="match status" value="1"/>
</dbReference>
<feature type="coiled-coil region" evidence="1">
    <location>
        <begin position="54"/>
        <end position="81"/>
    </location>
</feature>
<gene>
    <name evidence="6" type="ORF">K489DRAFT_428294</name>
</gene>
<dbReference type="InterPro" id="IPR057683">
    <property type="entry name" value="DUF7923"/>
</dbReference>
<reference evidence="6" key="1">
    <citation type="submission" date="2020-01" db="EMBL/GenBank/DDBJ databases">
        <authorList>
            <consortium name="DOE Joint Genome Institute"/>
            <person name="Haridas S."/>
            <person name="Albert R."/>
            <person name="Binder M."/>
            <person name="Bloem J."/>
            <person name="Labutti K."/>
            <person name="Salamov A."/>
            <person name="Andreopoulos B."/>
            <person name="Baker S.E."/>
            <person name="Barry K."/>
            <person name="Bills G."/>
            <person name="Bluhm B.H."/>
            <person name="Cannon C."/>
            <person name="Castanera R."/>
            <person name="Culley D.E."/>
            <person name="Daum C."/>
            <person name="Ezra D."/>
            <person name="Gonzalez J.B."/>
            <person name="Henrissat B."/>
            <person name="Kuo A."/>
            <person name="Liang C."/>
            <person name="Lipzen A."/>
            <person name="Lutzoni F."/>
            <person name="Magnuson J."/>
            <person name="Mondo S."/>
            <person name="Nolan M."/>
            <person name="Ohm R."/>
            <person name="Pangilinan J."/>
            <person name="Park H.-J."/>
            <person name="Ramirez L."/>
            <person name="Alfaro M."/>
            <person name="Sun H."/>
            <person name="Tritt A."/>
            <person name="Yoshinaga Y."/>
            <person name="Zwiers L.-H."/>
            <person name="Turgeon B.G."/>
            <person name="Goodwin S.B."/>
            <person name="Spatafora J.W."/>
            <person name="Crous P.W."/>
            <person name="Grigoriev I.V."/>
        </authorList>
    </citation>
    <scope>NUCLEOTIDE SEQUENCE</scope>
    <source>
        <strain evidence="6">CBS 342.82</strain>
    </source>
</reference>
<evidence type="ECO:0000256" key="2">
    <source>
        <dbReference type="SAM" id="MobiDB-lite"/>
    </source>
</evidence>
<feature type="region of interest" description="Disordered" evidence="2">
    <location>
        <begin position="277"/>
        <end position="313"/>
    </location>
</feature>
<evidence type="ECO:0000313" key="6">
    <source>
        <dbReference type="RefSeq" id="XP_033462868.1"/>
    </source>
</evidence>
<sequence length="447" mass="49852">MTNRNGGSEYLLPELSESLAQLMKLDDTRQEVMKHLAMQFEKTKRIEEDLHLEVARLQAHERTLLQQRAELEEDKRQLQTKMDAAPFIVLLVDGDNTHFLDKFVQAGLQGGGAAAHALRQDLETYLQAVPELGFHAHWDMVVHIYANFHGLAQAFHNARVVDSTAMARLFFVGFNRTLPLSVFIDVGSDKEAADNQIKESLALFHKTPNCKRVMLAGSGDRGYVSYLRRFDDGNADITLVEATPFEPSFRALAERFTTIKFPTVFRETKLGTRPVPAAAVPTQTPAPTRSANTYAGAASSPQGPLRPVPVGPSTMTARTESTIAFSRVMNFNSDGVRIDEPIPKCNHVLFERFQAANPRPCARFHLTVCKAVSCADDHDVPLDLNQKSALLRLARYKSCVNGLRCRDRGCVASHQCIYDYCFRMAKGKPCSFSPEMHNVDKTVVTTL</sequence>
<evidence type="ECO:0000313" key="5">
    <source>
        <dbReference type="Proteomes" id="UP000504637"/>
    </source>
</evidence>
<evidence type="ECO:0008006" key="7">
    <source>
        <dbReference type="Google" id="ProtNLM"/>
    </source>
</evidence>
<accession>A0A6J3MG16</accession>
<proteinExistence type="predicted"/>
<dbReference type="RefSeq" id="XP_033462868.1">
    <property type="nucleotide sequence ID" value="XM_033608329.1"/>
</dbReference>
<reference evidence="6" key="2">
    <citation type="submission" date="2020-04" db="EMBL/GenBank/DDBJ databases">
        <authorList>
            <consortium name="NCBI Genome Project"/>
        </authorList>
    </citation>
    <scope>NUCLEOTIDE SEQUENCE</scope>
    <source>
        <strain evidence="6">CBS 342.82</strain>
    </source>
</reference>
<evidence type="ECO:0000259" key="4">
    <source>
        <dbReference type="Pfam" id="PF25543"/>
    </source>
</evidence>
<dbReference type="InterPro" id="IPR057654">
    <property type="entry name" value="Znf-CCCH_tandem"/>
</dbReference>
<protein>
    <recommendedName>
        <fullName evidence="7">C-x8-C-x5-C-x3-H type zinc finger protein</fullName>
    </recommendedName>
</protein>
<dbReference type="GeneID" id="54366129"/>
<name>A0A6J3MG16_9PEZI</name>
<evidence type="ECO:0000256" key="1">
    <source>
        <dbReference type="SAM" id="Coils"/>
    </source>
</evidence>